<dbReference type="InterPro" id="IPR000697">
    <property type="entry name" value="WH1/EVH1_dom"/>
</dbReference>
<dbReference type="SUPFAM" id="SSF50729">
    <property type="entry name" value="PH domain-like"/>
    <property type="match status" value="1"/>
</dbReference>
<evidence type="ECO:0000313" key="5">
    <source>
        <dbReference type="EMBL" id="KAK7208105.1"/>
    </source>
</evidence>
<dbReference type="Gene3D" id="2.30.29.30">
    <property type="entry name" value="Pleckstrin-homology domain (PH domain)/Phosphotyrosine-binding domain (PTB)"/>
    <property type="match status" value="1"/>
</dbReference>
<feature type="compositionally biased region" description="Polar residues" evidence="2">
    <location>
        <begin position="266"/>
        <end position="277"/>
    </location>
</feature>
<keyword evidence="6" id="KW-1185">Reference proteome</keyword>
<feature type="compositionally biased region" description="Low complexity" evidence="2">
    <location>
        <begin position="317"/>
        <end position="326"/>
    </location>
</feature>
<feature type="compositionally biased region" description="Pro residues" evidence="2">
    <location>
        <begin position="241"/>
        <end position="250"/>
    </location>
</feature>
<dbReference type="InterPro" id="IPR011993">
    <property type="entry name" value="PH-like_dom_sf"/>
</dbReference>
<dbReference type="EMBL" id="JBBJBU010000001">
    <property type="protein sequence ID" value="KAK7208105.1"/>
    <property type="molecule type" value="Genomic_DNA"/>
</dbReference>
<sequence length="704" mass="73277">MPSLIASADKDKIKRSIPKATNKIVEATVARLYIAYPDPTAWTFTGIVGAVALVNDLTGNTFFLKIVDIIGNRGVIWDQELYVDFQYNQDRAFFHTFELEECYAGLLFADDSEAHSFLKKVQHKEKYASKATIANKNAIALKKKPVTAAAGPRGDVLRYQKLGNNYTLAQIHQETESDQKSVMSADSGEEHDPNMKKVLEKLSEIGITEDMLVNSDPERIKELIAKNTESSASRVDKKAKGPPPPPPLQPPTSRGSSKPTPPAPLSAQSTGASTPSDGGSEASAPSGTMFKVPPPFVPTSNAPPPPANRAPLPPPSSSASPSPTGPYAQPPPLYSNTPSPPVSKTASPAPTARPPPPGQKYNVPPPLANAGSQLSVVRPPPPPVLAQKNWAQYEYGQSSPPLAQPQQPFPYGQQPAGQPGQPQFGQPGRSMPPPLPSREGGPLPAAPNMANRPVPMPPSLPPRVPVQNGLPPSFAPTPSPVTPSSTGNAPPPPPPHKHGSRNVPLPPAPPRGTNTAMAPPRPPPPPASYANNSQSSAGPPPPPPPPPQSAYGTPIQQQQPAYPSYPQQSVPPAPPMSTSSVPPAPPPPPSMGSGPPPPPPPPPGFGAPTESSAPPLPQVGGGDGRDQLLASIRGAGVQKLKKVDKTHLEKPLVVPQGGGGGGGSAASAAPVDGPGANLQDALKAALNKRKTKVAGSDDEGNEEW</sequence>
<dbReference type="PROSITE" id="PS50229">
    <property type="entry name" value="WH1"/>
    <property type="match status" value="1"/>
</dbReference>
<feature type="domain" description="WH2" evidence="4">
    <location>
        <begin position="624"/>
        <end position="643"/>
    </location>
</feature>
<feature type="compositionally biased region" description="Pro residues" evidence="2">
    <location>
        <begin position="351"/>
        <end position="367"/>
    </location>
</feature>
<proteinExistence type="predicted"/>
<feature type="compositionally biased region" description="Basic and acidic residues" evidence="2">
    <location>
        <begin position="641"/>
        <end position="650"/>
    </location>
</feature>
<gene>
    <name evidence="5" type="ORF">BZA70DRAFT_272934</name>
</gene>
<dbReference type="PROSITE" id="PS51082">
    <property type="entry name" value="WH2"/>
    <property type="match status" value="1"/>
</dbReference>
<evidence type="ECO:0000256" key="2">
    <source>
        <dbReference type="SAM" id="MobiDB-lite"/>
    </source>
</evidence>
<feature type="compositionally biased region" description="Low complexity" evidence="2">
    <location>
        <begin position="665"/>
        <end position="676"/>
    </location>
</feature>
<dbReference type="InterPro" id="IPR003124">
    <property type="entry name" value="WH2_dom"/>
</dbReference>
<evidence type="ECO:0000256" key="1">
    <source>
        <dbReference type="ARBA" id="ARBA00022553"/>
    </source>
</evidence>
<protein>
    <submittedName>
        <fullName evidence="5">Actin assembly factor</fullName>
    </submittedName>
</protein>
<comment type="caution">
    <text evidence="5">The sequence shown here is derived from an EMBL/GenBank/DDBJ whole genome shotgun (WGS) entry which is preliminary data.</text>
</comment>
<feature type="compositionally biased region" description="Pro residues" evidence="2">
    <location>
        <begin position="328"/>
        <end position="341"/>
    </location>
</feature>
<dbReference type="RefSeq" id="XP_064771138.1">
    <property type="nucleotide sequence ID" value="XM_064911752.1"/>
</dbReference>
<name>A0ABR1FE41_9ASCO</name>
<feature type="region of interest" description="Disordered" evidence="2">
    <location>
        <begin position="226"/>
        <end position="676"/>
    </location>
</feature>
<evidence type="ECO:0000259" key="4">
    <source>
        <dbReference type="PROSITE" id="PS51082"/>
    </source>
</evidence>
<feature type="compositionally biased region" description="Pro residues" evidence="2">
    <location>
        <begin position="454"/>
        <end position="464"/>
    </location>
</feature>
<organism evidence="5 6">
    <name type="scientific">Myxozyma melibiosi</name>
    <dbReference type="NCBI Taxonomy" id="54550"/>
    <lineage>
        <taxon>Eukaryota</taxon>
        <taxon>Fungi</taxon>
        <taxon>Dikarya</taxon>
        <taxon>Ascomycota</taxon>
        <taxon>Saccharomycotina</taxon>
        <taxon>Lipomycetes</taxon>
        <taxon>Lipomycetales</taxon>
        <taxon>Lipomycetaceae</taxon>
        <taxon>Myxozyma</taxon>
    </lineage>
</organism>
<dbReference type="GeneID" id="90037264"/>
<keyword evidence="1" id="KW-0597">Phosphoprotein</keyword>
<accession>A0ABR1FE41</accession>
<dbReference type="InterPro" id="IPR033927">
    <property type="entry name" value="WASPfam_EVH1"/>
</dbReference>
<dbReference type="Proteomes" id="UP001498771">
    <property type="component" value="Unassembled WGS sequence"/>
</dbReference>
<dbReference type="Pfam" id="PF00568">
    <property type="entry name" value="WH1"/>
    <property type="match status" value="1"/>
</dbReference>
<feature type="compositionally biased region" description="Low complexity" evidence="2">
    <location>
        <begin position="397"/>
        <end position="428"/>
    </location>
</feature>
<feature type="compositionally biased region" description="Pro residues" evidence="2">
    <location>
        <begin position="292"/>
        <end position="316"/>
    </location>
</feature>
<feature type="compositionally biased region" description="Pro residues" evidence="2">
    <location>
        <begin position="582"/>
        <end position="605"/>
    </location>
</feature>
<feature type="compositionally biased region" description="Pro residues" evidence="2">
    <location>
        <begin position="538"/>
        <end position="548"/>
    </location>
</feature>
<evidence type="ECO:0000259" key="3">
    <source>
        <dbReference type="PROSITE" id="PS50229"/>
    </source>
</evidence>
<feature type="region of interest" description="Disordered" evidence="2">
    <location>
        <begin position="172"/>
        <end position="194"/>
    </location>
</feature>
<feature type="domain" description="WH1" evidence="3">
    <location>
        <begin position="17"/>
        <end position="128"/>
    </location>
</feature>
<dbReference type="CDD" id="cd01205">
    <property type="entry name" value="EVH1_WASP-like"/>
    <property type="match status" value="1"/>
</dbReference>
<dbReference type="SMART" id="SM00461">
    <property type="entry name" value="WH1"/>
    <property type="match status" value="1"/>
</dbReference>
<feature type="compositionally biased region" description="Low complexity" evidence="2">
    <location>
        <begin position="556"/>
        <end position="568"/>
    </location>
</feature>
<evidence type="ECO:0000313" key="6">
    <source>
        <dbReference type="Proteomes" id="UP001498771"/>
    </source>
</evidence>
<reference evidence="5 6" key="1">
    <citation type="submission" date="2024-03" db="EMBL/GenBank/DDBJ databases">
        <title>Genome-scale model development and genomic sequencing of the oleaginous clade Lipomyces.</title>
        <authorList>
            <consortium name="Lawrence Berkeley National Laboratory"/>
            <person name="Czajka J.J."/>
            <person name="Han Y."/>
            <person name="Kim J."/>
            <person name="Mondo S.J."/>
            <person name="Hofstad B.A."/>
            <person name="Robles A."/>
            <person name="Haridas S."/>
            <person name="Riley R."/>
            <person name="LaButti K."/>
            <person name="Pangilinan J."/>
            <person name="Andreopoulos W."/>
            <person name="Lipzen A."/>
            <person name="Yan J."/>
            <person name="Wang M."/>
            <person name="Ng V."/>
            <person name="Grigoriev I.V."/>
            <person name="Spatafora J.W."/>
            <person name="Magnuson J.K."/>
            <person name="Baker S.E."/>
            <person name="Pomraning K.R."/>
        </authorList>
    </citation>
    <scope>NUCLEOTIDE SEQUENCE [LARGE SCALE GENOMIC DNA]</scope>
    <source>
        <strain evidence="5 6">Phaff 52-87</strain>
    </source>
</reference>